<dbReference type="RefSeq" id="WP_071456306.1">
    <property type="nucleotide sequence ID" value="NZ_CP017267.1"/>
</dbReference>
<dbReference type="Proteomes" id="UP000191200">
    <property type="component" value="Chromosome"/>
</dbReference>
<accession>A0A1J0A496</accession>
<keyword evidence="6" id="KW-1185">Reference proteome</keyword>
<dbReference type="OrthoDB" id="948250at2"/>
<dbReference type="EMBL" id="CP017267">
    <property type="protein sequence ID" value="APB30735.1"/>
    <property type="molecule type" value="Genomic_DNA"/>
</dbReference>
<organism evidence="5 6">
    <name type="scientific">Vagococcus teuberi</name>
    <dbReference type="NCBI Taxonomy" id="519472"/>
    <lineage>
        <taxon>Bacteria</taxon>
        <taxon>Bacillati</taxon>
        <taxon>Bacillota</taxon>
        <taxon>Bacilli</taxon>
        <taxon>Lactobacillales</taxon>
        <taxon>Enterococcaceae</taxon>
        <taxon>Vagococcus</taxon>
    </lineage>
</organism>
<reference evidence="5 6" key="1">
    <citation type="submission" date="2016-09" db="EMBL/GenBank/DDBJ databases">
        <title>Vagococcus teuberi sp. nov., isolated from the Malian artisanal sour milk fene.</title>
        <authorList>
            <person name="Wullschleger S."/>
            <person name="Seifert C."/>
            <person name="Baumgartner S."/>
            <person name="Lacroix C."/>
            <person name="Bonfoh B."/>
            <person name="Stevens M.J."/>
            <person name="Meile L."/>
        </authorList>
    </citation>
    <scope>NUCLEOTIDE SEQUENCE [LARGE SCALE GENOMIC DNA]</scope>
    <source>
        <strain evidence="5 6">DSM 21459</strain>
    </source>
</reference>
<evidence type="ECO:0000259" key="4">
    <source>
        <dbReference type="PROSITE" id="PS51186"/>
    </source>
</evidence>
<dbReference type="Pfam" id="PF00583">
    <property type="entry name" value="Acetyltransf_1"/>
    <property type="match status" value="1"/>
</dbReference>
<gene>
    <name evidence="5" type="ORF">BHY08_02165</name>
</gene>
<dbReference type="AlphaFoldDB" id="A0A1J0A496"/>
<evidence type="ECO:0000313" key="5">
    <source>
        <dbReference type="EMBL" id="APB30735.1"/>
    </source>
</evidence>
<dbReference type="InterPro" id="IPR016181">
    <property type="entry name" value="Acyl_CoA_acyltransferase"/>
</dbReference>
<evidence type="ECO:0000256" key="3">
    <source>
        <dbReference type="ARBA" id="ARBA00038502"/>
    </source>
</evidence>
<dbReference type="PANTHER" id="PTHR43792">
    <property type="entry name" value="GNAT FAMILY, PUTATIVE (AFU_ORTHOLOGUE AFUA_3G00765)-RELATED-RELATED"/>
    <property type="match status" value="1"/>
</dbReference>
<evidence type="ECO:0000256" key="1">
    <source>
        <dbReference type="ARBA" id="ARBA00022679"/>
    </source>
</evidence>
<dbReference type="PANTHER" id="PTHR43792:SF8">
    <property type="entry name" value="[RIBOSOMAL PROTEIN US5]-ALANINE N-ACETYLTRANSFERASE"/>
    <property type="match status" value="1"/>
</dbReference>
<dbReference type="GO" id="GO:0016747">
    <property type="term" value="F:acyltransferase activity, transferring groups other than amino-acyl groups"/>
    <property type="evidence" value="ECO:0007669"/>
    <property type="project" value="InterPro"/>
</dbReference>
<dbReference type="Gene3D" id="3.40.630.30">
    <property type="match status" value="1"/>
</dbReference>
<keyword evidence="1" id="KW-0808">Transferase</keyword>
<name>A0A1J0A496_9ENTE</name>
<evidence type="ECO:0000256" key="2">
    <source>
        <dbReference type="ARBA" id="ARBA00023315"/>
    </source>
</evidence>
<comment type="similarity">
    <text evidence="3">Belongs to the acetyltransferase family. RimJ subfamily.</text>
</comment>
<dbReference type="InterPro" id="IPR051531">
    <property type="entry name" value="N-acetyltransferase"/>
</dbReference>
<dbReference type="STRING" id="519472.BHY08_02165"/>
<feature type="domain" description="N-acetyltransferase" evidence="4">
    <location>
        <begin position="6"/>
        <end position="173"/>
    </location>
</feature>
<dbReference type="PROSITE" id="PS51186">
    <property type="entry name" value="GNAT"/>
    <property type="match status" value="1"/>
</dbReference>
<proteinExistence type="inferred from homology"/>
<protein>
    <recommendedName>
        <fullName evidence="4">N-acetyltransferase domain-containing protein</fullName>
    </recommendedName>
</protein>
<dbReference type="CDD" id="cd04301">
    <property type="entry name" value="NAT_SF"/>
    <property type="match status" value="1"/>
</dbReference>
<dbReference type="InterPro" id="IPR000182">
    <property type="entry name" value="GNAT_dom"/>
</dbReference>
<evidence type="ECO:0000313" key="6">
    <source>
        <dbReference type="Proteomes" id="UP000191200"/>
    </source>
</evidence>
<sequence>MTEINITLRQAIPSDAANLIQAIRFLNTETPYLVVSPHALNMSVDAMEHEIDYIFNQPNQFILLAFNQLDIIGIATIVSEEENCFKHVGELGITIKKEFWGLGLGTAMIQEMIELCLESQIIKRIEINVQTRNTRAMSVYEQVGFVLEGVKRQAFLSENNELIDVAVMSYLLP</sequence>
<dbReference type="KEGG" id="vte:BHY08_02165"/>
<keyword evidence="2" id="KW-0012">Acyltransferase</keyword>
<dbReference type="SUPFAM" id="SSF55729">
    <property type="entry name" value="Acyl-CoA N-acyltransferases (Nat)"/>
    <property type="match status" value="1"/>
</dbReference>